<comment type="caution">
    <text evidence="2">The sequence shown here is derived from an EMBL/GenBank/DDBJ whole genome shotgun (WGS) entry which is preliminary data.</text>
</comment>
<dbReference type="EMBL" id="JBHSRI010000003">
    <property type="protein sequence ID" value="MFC6038784.1"/>
    <property type="molecule type" value="Genomic_DNA"/>
</dbReference>
<dbReference type="PROSITE" id="PS51819">
    <property type="entry name" value="VOC"/>
    <property type="match status" value="1"/>
</dbReference>
<feature type="domain" description="VOC" evidence="1">
    <location>
        <begin position="2"/>
        <end position="126"/>
    </location>
</feature>
<dbReference type="RefSeq" id="WP_377732895.1">
    <property type="nucleotide sequence ID" value="NZ_JBHSRI010000003.1"/>
</dbReference>
<dbReference type="SUPFAM" id="SSF54593">
    <property type="entry name" value="Glyoxalase/Bleomycin resistance protein/Dihydroxybiphenyl dioxygenase"/>
    <property type="match status" value="1"/>
</dbReference>
<gene>
    <name evidence="2" type="ORF">ACFPYN_04855</name>
</gene>
<dbReference type="CDD" id="cd06587">
    <property type="entry name" value="VOC"/>
    <property type="match status" value="1"/>
</dbReference>
<accession>A0ABW1L4Y7</accession>
<dbReference type="InterPro" id="IPR058997">
    <property type="entry name" value="YycE-like_C"/>
</dbReference>
<name>A0ABW1L4Y7_9BACL</name>
<dbReference type="Pfam" id="PF22658">
    <property type="entry name" value="YycE-like_N"/>
    <property type="match status" value="1"/>
</dbReference>
<sequence>MPVVQMRIARPTDQLDKIIEFYETGLGLQRVGEFWQHNGYDGVMYGLPDTNFHLEFTAHEVGSPCPAPTKDNLLVFYLPSWDVMNKVTSRLEEMGYPEVEAENPYWDNAGITIEDPDGWRIVLFSSTGL</sequence>
<evidence type="ECO:0000313" key="3">
    <source>
        <dbReference type="Proteomes" id="UP001596170"/>
    </source>
</evidence>
<dbReference type="InterPro" id="IPR058998">
    <property type="entry name" value="YycE-like_N"/>
</dbReference>
<keyword evidence="3" id="KW-1185">Reference proteome</keyword>
<evidence type="ECO:0000259" key="1">
    <source>
        <dbReference type="PROSITE" id="PS51819"/>
    </source>
</evidence>
<protein>
    <submittedName>
        <fullName evidence="2">VOC family protein</fullName>
    </submittedName>
</protein>
<evidence type="ECO:0000313" key="2">
    <source>
        <dbReference type="EMBL" id="MFC6038784.1"/>
    </source>
</evidence>
<dbReference type="Proteomes" id="UP001596170">
    <property type="component" value="Unassembled WGS sequence"/>
</dbReference>
<dbReference type="InterPro" id="IPR037523">
    <property type="entry name" value="VOC_core"/>
</dbReference>
<proteinExistence type="predicted"/>
<dbReference type="Pfam" id="PF22659">
    <property type="entry name" value="YycE-like_C"/>
    <property type="match status" value="1"/>
</dbReference>
<reference evidence="3" key="1">
    <citation type="journal article" date="2019" name="Int. J. Syst. Evol. Microbiol.">
        <title>The Global Catalogue of Microorganisms (GCM) 10K type strain sequencing project: providing services to taxonomists for standard genome sequencing and annotation.</title>
        <authorList>
            <consortium name="The Broad Institute Genomics Platform"/>
            <consortium name="The Broad Institute Genome Sequencing Center for Infectious Disease"/>
            <person name="Wu L."/>
            <person name="Ma J."/>
        </authorList>
    </citation>
    <scope>NUCLEOTIDE SEQUENCE [LARGE SCALE GENOMIC DNA]</scope>
    <source>
        <strain evidence="3">CCUG 54527</strain>
    </source>
</reference>
<organism evidence="2 3">
    <name type="scientific">Paenisporosarcina macmurdoensis</name>
    <dbReference type="NCBI Taxonomy" id="212659"/>
    <lineage>
        <taxon>Bacteria</taxon>
        <taxon>Bacillati</taxon>
        <taxon>Bacillota</taxon>
        <taxon>Bacilli</taxon>
        <taxon>Bacillales</taxon>
        <taxon>Caryophanaceae</taxon>
        <taxon>Paenisporosarcina</taxon>
    </lineage>
</organism>
<dbReference type="InterPro" id="IPR029068">
    <property type="entry name" value="Glyas_Bleomycin-R_OHBP_Dase"/>
</dbReference>
<dbReference type="Gene3D" id="3.10.180.10">
    <property type="entry name" value="2,3-Dihydroxybiphenyl 1,2-Dioxygenase, domain 1"/>
    <property type="match status" value="1"/>
</dbReference>